<dbReference type="InterPro" id="IPR013083">
    <property type="entry name" value="Znf_RING/FYVE/PHD"/>
</dbReference>
<dbReference type="Proteomes" id="UP001497512">
    <property type="component" value="Chromosome 1"/>
</dbReference>
<evidence type="ECO:0000256" key="2">
    <source>
        <dbReference type="ARBA" id="ARBA00014068"/>
    </source>
</evidence>
<keyword evidence="15" id="KW-1185">Reference proteome</keyword>
<evidence type="ECO:0000256" key="5">
    <source>
        <dbReference type="ARBA" id="ARBA00022771"/>
    </source>
</evidence>
<dbReference type="PANTHER" id="PTHR22894:SF5">
    <property type="entry name" value="RING-TYPE DOMAIN-CONTAINING PROTEIN"/>
    <property type="match status" value="1"/>
</dbReference>
<keyword evidence="8 12" id="KW-0472">Membrane</keyword>
<dbReference type="SMART" id="SM00184">
    <property type="entry name" value="RING"/>
    <property type="match status" value="1"/>
</dbReference>
<evidence type="ECO:0000256" key="6">
    <source>
        <dbReference type="ARBA" id="ARBA00022833"/>
    </source>
</evidence>
<dbReference type="InterPro" id="IPR038896">
    <property type="entry name" value="RNF170"/>
</dbReference>
<accession>A0ABP0T7B9</accession>
<evidence type="ECO:0000256" key="1">
    <source>
        <dbReference type="ARBA" id="ARBA00004127"/>
    </source>
</evidence>
<dbReference type="PANTHER" id="PTHR22894">
    <property type="entry name" value="RING-TYPE DOMAIN-CONTAINING PROTEIN"/>
    <property type="match status" value="1"/>
</dbReference>
<dbReference type="Gene3D" id="3.30.40.10">
    <property type="entry name" value="Zinc/RING finger domain, C3HC4 (zinc finger)"/>
    <property type="match status" value="1"/>
</dbReference>
<organism evidence="14 15">
    <name type="scientific">Sphagnum troendelagicum</name>
    <dbReference type="NCBI Taxonomy" id="128251"/>
    <lineage>
        <taxon>Eukaryota</taxon>
        <taxon>Viridiplantae</taxon>
        <taxon>Streptophyta</taxon>
        <taxon>Embryophyta</taxon>
        <taxon>Bryophyta</taxon>
        <taxon>Sphagnophytina</taxon>
        <taxon>Sphagnopsida</taxon>
        <taxon>Sphagnales</taxon>
        <taxon>Sphagnaceae</taxon>
        <taxon>Sphagnum</taxon>
    </lineage>
</organism>
<feature type="transmembrane region" description="Helical" evidence="12">
    <location>
        <begin position="205"/>
        <end position="223"/>
    </location>
</feature>
<reference evidence="14 15" key="1">
    <citation type="submission" date="2024-02" db="EMBL/GenBank/DDBJ databases">
        <authorList>
            <consortium name="ELIXIR-Norway"/>
            <consortium name="Elixir Norway"/>
        </authorList>
    </citation>
    <scope>NUCLEOTIDE SEQUENCE [LARGE SCALE GENOMIC DNA]</scope>
</reference>
<evidence type="ECO:0000256" key="8">
    <source>
        <dbReference type="ARBA" id="ARBA00023136"/>
    </source>
</evidence>
<evidence type="ECO:0000256" key="3">
    <source>
        <dbReference type="ARBA" id="ARBA00022692"/>
    </source>
</evidence>
<dbReference type="CDD" id="cd16539">
    <property type="entry name" value="RING-HC_RNF113A_B"/>
    <property type="match status" value="1"/>
</dbReference>
<feature type="transmembrane region" description="Helical" evidence="12">
    <location>
        <begin position="229"/>
        <end position="251"/>
    </location>
</feature>
<dbReference type="EMBL" id="OZ019893">
    <property type="protein sequence ID" value="CAK9189404.1"/>
    <property type="molecule type" value="Genomic_DNA"/>
</dbReference>
<evidence type="ECO:0000313" key="14">
    <source>
        <dbReference type="EMBL" id="CAK9189404.1"/>
    </source>
</evidence>
<evidence type="ECO:0000313" key="15">
    <source>
        <dbReference type="Proteomes" id="UP001497512"/>
    </source>
</evidence>
<feature type="transmembrane region" description="Helical" evidence="12">
    <location>
        <begin position="12"/>
        <end position="29"/>
    </location>
</feature>
<feature type="domain" description="RING-type" evidence="13">
    <location>
        <begin position="87"/>
        <end position="130"/>
    </location>
</feature>
<comment type="subcellular location">
    <subcellularLocation>
        <location evidence="1">Endomembrane system</location>
        <topology evidence="1">Multi-pass membrane protein</topology>
    </subcellularLocation>
</comment>
<dbReference type="InterPro" id="IPR010652">
    <property type="entry name" value="DUF1232"/>
</dbReference>
<evidence type="ECO:0000256" key="9">
    <source>
        <dbReference type="ARBA" id="ARBA00030110"/>
    </source>
</evidence>
<keyword evidence="4" id="KW-0479">Metal-binding</keyword>
<evidence type="ECO:0000256" key="12">
    <source>
        <dbReference type="SAM" id="Phobius"/>
    </source>
</evidence>
<evidence type="ECO:0000256" key="11">
    <source>
        <dbReference type="PROSITE-ProRule" id="PRU00175"/>
    </source>
</evidence>
<dbReference type="PROSITE" id="PS00518">
    <property type="entry name" value="ZF_RING_1"/>
    <property type="match status" value="1"/>
</dbReference>
<evidence type="ECO:0000256" key="7">
    <source>
        <dbReference type="ARBA" id="ARBA00022989"/>
    </source>
</evidence>
<protein>
    <recommendedName>
        <fullName evidence="2">E3 ubiquitin-protein ligase RNF170</fullName>
    </recommendedName>
    <alternativeName>
        <fullName evidence="10">RING finger protein 170</fullName>
    </alternativeName>
    <alternativeName>
        <fullName evidence="9">RING-type E3 ubiquitin transferase RNF170</fullName>
    </alternativeName>
</protein>
<evidence type="ECO:0000256" key="4">
    <source>
        <dbReference type="ARBA" id="ARBA00022723"/>
    </source>
</evidence>
<evidence type="ECO:0000256" key="10">
    <source>
        <dbReference type="ARBA" id="ARBA00031107"/>
    </source>
</evidence>
<keyword evidence="6" id="KW-0862">Zinc</keyword>
<gene>
    <name evidence="14" type="ORF">CSSPTR1EN2_LOCUS55</name>
</gene>
<keyword evidence="7 12" id="KW-1133">Transmembrane helix</keyword>
<dbReference type="InterPro" id="IPR001841">
    <property type="entry name" value="Znf_RING"/>
</dbReference>
<dbReference type="InterPro" id="IPR017907">
    <property type="entry name" value="Znf_RING_CS"/>
</dbReference>
<keyword evidence="5 11" id="KW-0863">Zinc-finger</keyword>
<dbReference type="PROSITE" id="PS50089">
    <property type="entry name" value="ZF_RING_2"/>
    <property type="match status" value="1"/>
</dbReference>
<dbReference type="Pfam" id="PF06803">
    <property type="entry name" value="DUF1232"/>
    <property type="match status" value="1"/>
</dbReference>
<proteinExistence type="predicted"/>
<keyword evidence="3 12" id="KW-0812">Transmembrane</keyword>
<dbReference type="SUPFAM" id="SSF57850">
    <property type="entry name" value="RING/U-box"/>
    <property type="match status" value="1"/>
</dbReference>
<sequence length="264" mass="29706">MPIIEGVGDELVYTALVAAPIVFIFRSSLRHSFVLLKHGVCIVRNWFGNVWSMLRGQHGSSETVQPPPTSNSGYLSHMDAPPDNDCCSVCHDSFTLPCQANCAHWFCGECILRVWQHSSVLQPCKCPICRRSITLLIPSDVSDSQQQEPEVVGIMQDLAKYNRIFGGGPVSFLQRVRDMPLLLRRMIWELMDPQRAIPLVHRTRILFFLVLLAIYVFSPLDVIPEGVVGLVGLLDDVLVIVMVLFYLAMLYRSTLILHHGGHQQ</sequence>
<name>A0ABP0T7B9_9BRYO</name>
<evidence type="ECO:0000259" key="13">
    <source>
        <dbReference type="PROSITE" id="PS50089"/>
    </source>
</evidence>